<evidence type="ECO:0000256" key="2">
    <source>
        <dbReference type="ARBA" id="ARBA00022475"/>
    </source>
</evidence>
<feature type="transmembrane region" description="Helical" evidence="9">
    <location>
        <begin position="92"/>
        <end position="116"/>
    </location>
</feature>
<dbReference type="PANTHER" id="PTHR33695">
    <property type="entry name" value="LIPOPROTEIN SIGNAL PEPTIDASE"/>
    <property type="match status" value="1"/>
</dbReference>
<feature type="active site" evidence="9">
    <location>
        <position position="135"/>
    </location>
</feature>
<evidence type="ECO:0000313" key="11">
    <source>
        <dbReference type="EMBL" id="RZD17535.1"/>
    </source>
</evidence>
<sequence>MIKKKLKIFIAVLISVIFVDQLSKFIVSKYFYNQTINIIKPFLYISFIKHIHDTFNVIDDYHIIIGKLAAAIIVTFLFVFVLFYIKLNSNLFILSLSLLISGGISNSINLLIQGYVIDFVNIHINHFWIAFNIADFTVVAGFLLLLISLMIAVFDTIRGK</sequence>
<feature type="transmembrane region" description="Helical" evidence="9">
    <location>
        <begin position="128"/>
        <end position="154"/>
    </location>
</feature>
<evidence type="ECO:0000313" key="12">
    <source>
        <dbReference type="Proteomes" id="UP000319296"/>
    </source>
</evidence>
<comment type="subcellular location">
    <subcellularLocation>
        <location evidence="9">Cell membrane</location>
        <topology evidence="9">Multi-pass membrane protein</topology>
    </subcellularLocation>
</comment>
<evidence type="ECO:0000256" key="4">
    <source>
        <dbReference type="ARBA" id="ARBA00022692"/>
    </source>
</evidence>
<evidence type="ECO:0000256" key="8">
    <source>
        <dbReference type="ARBA" id="ARBA00023136"/>
    </source>
</evidence>
<comment type="caution">
    <text evidence="11">The sequence shown here is derived from an EMBL/GenBank/DDBJ whole genome shotgun (WGS) entry which is preliminary data.</text>
</comment>
<dbReference type="UniPathway" id="UPA00665"/>
<keyword evidence="4 9" id="KW-0812">Transmembrane</keyword>
<evidence type="ECO:0000256" key="3">
    <source>
        <dbReference type="ARBA" id="ARBA00022670"/>
    </source>
</evidence>
<keyword evidence="6 9" id="KW-0378">Hydrolase</keyword>
<dbReference type="Pfam" id="PF01252">
    <property type="entry name" value="Peptidase_A8"/>
    <property type="match status" value="1"/>
</dbReference>
<evidence type="ECO:0000256" key="5">
    <source>
        <dbReference type="ARBA" id="ARBA00022750"/>
    </source>
</evidence>
<keyword evidence="5 9" id="KW-0064">Aspartyl protease</keyword>
<evidence type="ECO:0000256" key="6">
    <source>
        <dbReference type="ARBA" id="ARBA00022801"/>
    </source>
</evidence>
<dbReference type="GO" id="GO:0005886">
    <property type="term" value="C:plasma membrane"/>
    <property type="evidence" value="ECO:0007669"/>
    <property type="project" value="UniProtKB-SubCell"/>
</dbReference>
<dbReference type="InterPro" id="IPR001872">
    <property type="entry name" value="Peptidase_A8"/>
</dbReference>
<keyword evidence="7 9" id="KW-1133">Transmembrane helix</keyword>
<comment type="similarity">
    <text evidence="1 9 10">Belongs to the peptidase A8 family.</text>
</comment>
<dbReference type="PANTHER" id="PTHR33695:SF1">
    <property type="entry name" value="LIPOPROTEIN SIGNAL PEPTIDASE"/>
    <property type="match status" value="1"/>
</dbReference>
<accession>A0A519BJT6</accession>
<organism evidence="11 12">
    <name type="scientific">Candidatus Acididesulfobacter diazotrophicus</name>
    <dbReference type="NCBI Taxonomy" id="2597226"/>
    <lineage>
        <taxon>Bacteria</taxon>
        <taxon>Deltaproteobacteria</taxon>
        <taxon>Candidatus Acidulodesulfobacterales</taxon>
        <taxon>Candidatus Acididesulfobacter</taxon>
    </lineage>
</organism>
<keyword evidence="3 9" id="KW-0645">Protease</keyword>
<reference evidence="11 12" key="1">
    <citation type="journal article" date="2019" name="ISME J.">
        <title>Insights into ecological role of a new deltaproteobacterial order Candidatus Acidulodesulfobacterales by metagenomics and metatranscriptomics.</title>
        <authorList>
            <person name="Tan S."/>
            <person name="Liu J."/>
            <person name="Fang Y."/>
            <person name="Hedlund B.P."/>
            <person name="Lian Z.H."/>
            <person name="Huang L.Y."/>
            <person name="Li J.T."/>
            <person name="Huang L.N."/>
            <person name="Li W.J."/>
            <person name="Jiang H.C."/>
            <person name="Dong H.L."/>
            <person name="Shu W.S."/>
        </authorList>
    </citation>
    <scope>NUCLEOTIDE SEQUENCE [LARGE SCALE GENOMIC DNA]</scope>
    <source>
        <strain evidence="11">AP1</strain>
    </source>
</reference>
<keyword evidence="8 9" id="KW-0472">Membrane</keyword>
<dbReference type="PRINTS" id="PR00781">
    <property type="entry name" value="LIPOSIGPTASE"/>
</dbReference>
<name>A0A519BJT6_9DELT</name>
<comment type="catalytic activity">
    <reaction evidence="9">
        <text>Release of signal peptides from bacterial membrane prolipoproteins. Hydrolyzes -Xaa-Yaa-Zaa-|-(S,diacylglyceryl)Cys-, in which Xaa is hydrophobic (preferably Leu), and Yaa (Ala or Ser) and Zaa (Gly or Ala) have small, neutral side chains.</text>
        <dbReference type="EC" id="3.4.23.36"/>
    </reaction>
</comment>
<dbReference type="HAMAP" id="MF_00161">
    <property type="entry name" value="LspA"/>
    <property type="match status" value="1"/>
</dbReference>
<evidence type="ECO:0000256" key="1">
    <source>
        <dbReference type="ARBA" id="ARBA00006139"/>
    </source>
</evidence>
<feature type="transmembrane region" description="Helical" evidence="9">
    <location>
        <begin position="63"/>
        <end position="85"/>
    </location>
</feature>
<protein>
    <recommendedName>
        <fullName evidence="9">Lipoprotein signal peptidase</fullName>
        <ecNumber evidence="9">3.4.23.36</ecNumber>
    </recommendedName>
    <alternativeName>
        <fullName evidence="9">Prolipoprotein signal peptidase</fullName>
    </alternativeName>
    <alternativeName>
        <fullName evidence="9">Signal peptidase II</fullName>
        <shortName evidence="9">SPase II</shortName>
    </alternativeName>
</protein>
<dbReference type="GO" id="GO:0004190">
    <property type="term" value="F:aspartic-type endopeptidase activity"/>
    <property type="evidence" value="ECO:0007669"/>
    <property type="project" value="UniProtKB-UniRule"/>
</dbReference>
<evidence type="ECO:0000256" key="9">
    <source>
        <dbReference type="HAMAP-Rule" id="MF_00161"/>
    </source>
</evidence>
<proteinExistence type="inferred from homology"/>
<dbReference type="Proteomes" id="UP000319296">
    <property type="component" value="Unassembled WGS sequence"/>
</dbReference>
<dbReference type="EC" id="3.4.23.36" evidence="9"/>
<keyword evidence="2 9" id="KW-1003">Cell membrane</keyword>
<evidence type="ECO:0000256" key="7">
    <source>
        <dbReference type="ARBA" id="ARBA00022989"/>
    </source>
</evidence>
<feature type="active site" evidence="9">
    <location>
        <position position="118"/>
    </location>
</feature>
<evidence type="ECO:0000256" key="10">
    <source>
        <dbReference type="RuleBase" id="RU004181"/>
    </source>
</evidence>
<dbReference type="GO" id="GO:0006508">
    <property type="term" value="P:proteolysis"/>
    <property type="evidence" value="ECO:0007669"/>
    <property type="project" value="UniProtKB-KW"/>
</dbReference>
<comment type="caution">
    <text evidence="9">Lacks conserved residue(s) required for the propagation of feature annotation.</text>
</comment>
<dbReference type="EMBL" id="SGBB01000034">
    <property type="protein sequence ID" value="RZD17535.1"/>
    <property type="molecule type" value="Genomic_DNA"/>
</dbReference>
<dbReference type="AlphaFoldDB" id="A0A519BJT6"/>
<gene>
    <name evidence="9" type="primary">lspA</name>
    <name evidence="11" type="ORF">EVG15_10595</name>
</gene>
<comment type="function">
    <text evidence="9">This protein specifically catalyzes the removal of signal peptides from prolipoproteins.</text>
</comment>
<comment type="pathway">
    <text evidence="9">Protein modification; lipoprotein biosynthesis (signal peptide cleavage).</text>
</comment>